<dbReference type="Pfam" id="PF05028">
    <property type="entry name" value="PARG_cat_C"/>
    <property type="match status" value="1"/>
</dbReference>
<comment type="similarity">
    <text evidence="1">Belongs to the poly(ADP-ribose) glycohydrolase family.</text>
</comment>
<feature type="domain" description="PARG catalytic Macro" evidence="6">
    <location>
        <begin position="169"/>
        <end position="380"/>
    </location>
</feature>
<evidence type="ECO:0000256" key="2">
    <source>
        <dbReference type="ARBA" id="ARBA00012255"/>
    </source>
</evidence>
<feature type="binding site" evidence="5">
    <location>
        <position position="258"/>
    </location>
    <ligand>
        <name>substrate</name>
    </ligand>
</feature>
<evidence type="ECO:0000313" key="9">
    <source>
        <dbReference type="Proteomes" id="UP000682877"/>
    </source>
</evidence>
<dbReference type="GO" id="GO:0009225">
    <property type="term" value="P:nucleotide-sugar metabolic process"/>
    <property type="evidence" value="ECO:0007669"/>
    <property type="project" value="TreeGrafter"/>
</dbReference>
<evidence type="ECO:0000259" key="6">
    <source>
        <dbReference type="Pfam" id="PF05028"/>
    </source>
</evidence>
<feature type="active site" evidence="4">
    <location>
        <position position="200"/>
    </location>
</feature>
<evidence type="ECO:0000313" key="8">
    <source>
        <dbReference type="EMBL" id="CAE6024151.1"/>
    </source>
</evidence>
<name>A0A8S2A2Z1_ARAAE</name>
<protein>
    <recommendedName>
        <fullName evidence="2">poly(ADP-ribose) glycohydrolase</fullName>
        <ecNumber evidence="2">3.2.1.143</ecNumber>
    </recommendedName>
</protein>
<dbReference type="InterPro" id="IPR048362">
    <property type="entry name" value="PARG_helical"/>
</dbReference>
<dbReference type="GO" id="GO:0006282">
    <property type="term" value="P:regulation of DNA repair"/>
    <property type="evidence" value="ECO:0007669"/>
    <property type="project" value="InterPro"/>
</dbReference>
<dbReference type="InterPro" id="IPR007724">
    <property type="entry name" value="Poly_GlycHdrlase"/>
</dbReference>
<dbReference type="GO" id="GO:1990966">
    <property type="term" value="P:ATP generation from poly-ADP-D-ribose"/>
    <property type="evidence" value="ECO:0007669"/>
    <property type="project" value="TreeGrafter"/>
</dbReference>
<dbReference type="Proteomes" id="UP000682877">
    <property type="component" value="Chromosome 4"/>
</dbReference>
<dbReference type="InterPro" id="IPR046372">
    <property type="entry name" value="PARG_cat_C"/>
</dbReference>
<dbReference type="Pfam" id="PF20811">
    <property type="entry name" value="PARG_cat_N"/>
    <property type="match status" value="1"/>
</dbReference>
<keyword evidence="3" id="KW-0378">Hydrolase</keyword>
<gene>
    <name evidence="8" type="ORF">AARE701A_LOCUS10267</name>
</gene>
<keyword evidence="9" id="KW-1185">Reference proteome</keyword>
<dbReference type="PANTHER" id="PTHR12837">
    <property type="entry name" value="POLY ADP-RIBOSE GLYCOHYDROLASE"/>
    <property type="match status" value="1"/>
</dbReference>
<reference evidence="8" key="1">
    <citation type="submission" date="2021-01" db="EMBL/GenBank/DDBJ databases">
        <authorList>
            <person name="Bezrukov I."/>
        </authorList>
    </citation>
    <scope>NUCLEOTIDE SEQUENCE</scope>
</reference>
<feature type="binding site" evidence="5">
    <location>
        <position position="217"/>
    </location>
    <ligand>
        <name>substrate</name>
    </ligand>
</feature>
<dbReference type="GO" id="GO:0005737">
    <property type="term" value="C:cytoplasm"/>
    <property type="evidence" value="ECO:0007669"/>
    <property type="project" value="TreeGrafter"/>
</dbReference>
<proteinExistence type="inferred from homology"/>
<organism evidence="8 9">
    <name type="scientific">Arabidopsis arenosa</name>
    <name type="common">Sand rock-cress</name>
    <name type="synonym">Cardaminopsis arenosa</name>
    <dbReference type="NCBI Taxonomy" id="38785"/>
    <lineage>
        <taxon>Eukaryota</taxon>
        <taxon>Viridiplantae</taxon>
        <taxon>Streptophyta</taxon>
        <taxon>Embryophyta</taxon>
        <taxon>Tracheophyta</taxon>
        <taxon>Spermatophyta</taxon>
        <taxon>Magnoliopsida</taxon>
        <taxon>eudicotyledons</taxon>
        <taxon>Gunneridae</taxon>
        <taxon>Pentapetalae</taxon>
        <taxon>rosids</taxon>
        <taxon>malvids</taxon>
        <taxon>Brassicales</taxon>
        <taxon>Brassicaceae</taxon>
        <taxon>Camelineae</taxon>
        <taxon>Arabidopsis</taxon>
    </lineage>
</organism>
<feature type="active site" evidence="4">
    <location>
        <position position="218"/>
    </location>
</feature>
<evidence type="ECO:0000256" key="4">
    <source>
        <dbReference type="PIRSR" id="PIRSR607724-1"/>
    </source>
</evidence>
<sequence length="499" mass="55635">MEKREDLETILPYLPLKIQDSSLSWPSPHLVEILEAMTKGPSQSGVVSGQSLYDSISDMRQALSLTSYLSSSALQGYALFFDERMSKEESSRWFNEVLPEMACLLLRFPSLLELHYLNSDNLINGTKTGLRVLGPNKAGIVFLSQEPNQHGTKRASREQDKNKVLLVFSFWRKSTVSLCPVEVHTSGLIEDQSVEALEVDFANKNLGGGALRKGCVQEEIRFMINPELIVGMLFLPTMEVTEAIEVVGAERFSHYTGYSSSFRFSGDYIDTKETDVFGRRKTRIVAIDALRHPGVSQYKLESLLREANKALCGFLHVCKNQSNAQCIYHEDGVGVATGNWGCGAYGGDPELKSLLQWLAVSQAKRPLMSYYTFGFEALQNLNQVTELVVSKGWTVGDLWKKLVKYSNQRKQTIYQKIMTIKYKFGAGAEVGAEIGDGGGTRYPGIYGDKWVPPASPSPRNVNKYPLITLCVHLCVHSGKFILLSPQERITMSRLVDIVG</sequence>
<evidence type="ECO:0000259" key="7">
    <source>
        <dbReference type="Pfam" id="PF20811"/>
    </source>
</evidence>
<accession>A0A8S2A2Z1</accession>
<evidence type="ECO:0000256" key="3">
    <source>
        <dbReference type="ARBA" id="ARBA00022801"/>
    </source>
</evidence>
<feature type="active site" evidence="4">
    <location>
        <position position="219"/>
    </location>
</feature>
<dbReference type="EC" id="3.2.1.143" evidence="2"/>
<evidence type="ECO:0000256" key="5">
    <source>
        <dbReference type="PIRSR" id="PIRSR607724-2"/>
    </source>
</evidence>
<feature type="binding site" evidence="5">
    <location>
        <position position="203"/>
    </location>
    <ligand>
        <name>substrate</name>
    </ligand>
</feature>
<dbReference type="GO" id="GO:0005975">
    <property type="term" value="P:carbohydrate metabolic process"/>
    <property type="evidence" value="ECO:0007669"/>
    <property type="project" value="InterPro"/>
</dbReference>
<evidence type="ECO:0000256" key="1">
    <source>
        <dbReference type="ARBA" id="ARBA00009545"/>
    </source>
</evidence>
<dbReference type="GO" id="GO:0004649">
    <property type="term" value="F:poly(ADP-ribose) glycohydrolase activity"/>
    <property type="evidence" value="ECO:0007669"/>
    <property type="project" value="UniProtKB-EC"/>
</dbReference>
<feature type="domain" description="PARG helical" evidence="7">
    <location>
        <begin position="85"/>
        <end position="146"/>
    </location>
</feature>
<dbReference type="EMBL" id="LR999454">
    <property type="protein sequence ID" value="CAE6024151.1"/>
    <property type="molecule type" value="Genomic_DNA"/>
</dbReference>
<dbReference type="PANTHER" id="PTHR12837:SF12">
    <property type="entry name" value="POLY(ADP-RIBOSE) GLYCOHYDROLASE"/>
    <property type="match status" value="1"/>
</dbReference>
<dbReference type="AlphaFoldDB" id="A0A8S2A2Z1"/>
<dbReference type="GO" id="GO:0005634">
    <property type="term" value="C:nucleus"/>
    <property type="evidence" value="ECO:0007669"/>
    <property type="project" value="TreeGrafter"/>
</dbReference>